<keyword evidence="1 4" id="KW-0802">TPR repeat</keyword>
<dbReference type="InterPro" id="IPR011990">
    <property type="entry name" value="TPR-like_helical_dom_sf"/>
</dbReference>
<keyword evidence="6" id="KW-0132">Cell division</keyword>
<reference evidence="6 7" key="1">
    <citation type="submission" date="2016-03" db="EMBL/GenBank/DDBJ databases">
        <title>Cyphomyrmex costatus WGS genome.</title>
        <authorList>
            <person name="Nygaard S."/>
            <person name="Hu H."/>
            <person name="Boomsma J."/>
            <person name="Zhang G."/>
        </authorList>
    </citation>
    <scope>NUCLEOTIDE SEQUENCE [LARGE SCALE GENOMIC DNA]</scope>
    <source>
        <strain evidence="6">MS0001</strain>
        <tissue evidence="6">Whole body</tissue>
    </source>
</reference>
<organism evidence="6 7">
    <name type="scientific">Cyphomyrmex costatus</name>
    <dbReference type="NCBI Taxonomy" id="456900"/>
    <lineage>
        <taxon>Eukaryota</taxon>
        <taxon>Metazoa</taxon>
        <taxon>Ecdysozoa</taxon>
        <taxon>Arthropoda</taxon>
        <taxon>Hexapoda</taxon>
        <taxon>Insecta</taxon>
        <taxon>Pterygota</taxon>
        <taxon>Neoptera</taxon>
        <taxon>Endopterygota</taxon>
        <taxon>Hymenoptera</taxon>
        <taxon>Apocrita</taxon>
        <taxon>Aculeata</taxon>
        <taxon>Formicoidea</taxon>
        <taxon>Formicidae</taxon>
        <taxon>Myrmicinae</taxon>
        <taxon>Cyphomyrmex</taxon>
    </lineage>
</organism>
<accession>A0A151IA51</accession>
<protein>
    <recommendedName>
        <fullName evidence="3">Cell division cycle protein 27 homolog</fullName>
    </recommendedName>
</protein>
<dbReference type="PROSITE" id="PS50005">
    <property type="entry name" value="TPR"/>
    <property type="match status" value="1"/>
</dbReference>
<dbReference type="Proteomes" id="UP000078542">
    <property type="component" value="Unassembled WGS sequence"/>
</dbReference>
<feature type="region of interest" description="Disordered" evidence="5">
    <location>
        <begin position="107"/>
        <end position="165"/>
    </location>
</feature>
<feature type="repeat" description="TPR" evidence="4">
    <location>
        <begin position="66"/>
        <end position="99"/>
    </location>
</feature>
<evidence type="ECO:0000256" key="1">
    <source>
        <dbReference type="ARBA" id="ARBA00022803"/>
    </source>
</evidence>
<dbReference type="GO" id="GO:0005680">
    <property type="term" value="C:anaphase-promoting complex"/>
    <property type="evidence" value="ECO:0007669"/>
    <property type="project" value="TreeGrafter"/>
</dbReference>
<dbReference type="STRING" id="456900.A0A151IA51"/>
<dbReference type="InterPro" id="IPR019734">
    <property type="entry name" value="TPR_rpt"/>
</dbReference>
<comment type="similarity">
    <text evidence="2">Belongs to the APC3/CDC27 family.</text>
</comment>
<dbReference type="GO" id="GO:0005737">
    <property type="term" value="C:cytoplasm"/>
    <property type="evidence" value="ECO:0007669"/>
    <property type="project" value="TreeGrafter"/>
</dbReference>
<evidence type="ECO:0000256" key="4">
    <source>
        <dbReference type="PROSITE-ProRule" id="PRU00339"/>
    </source>
</evidence>
<gene>
    <name evidence="6" type="ORF">ALC62_13332</name>
</gene>
<sequence>MCHIGVVQYVLKKTDQALKTLNTALMNDPDNTLCKFHRASINFFIGRHMEALREFKELKNIIPKESLVYYSIGKVHKKLGNTHFALMYFSWAMDLDPKAVNSPIKEAILNPGQGDDDFPPTQSDEQQAQSNSMEQDIETSREGSAAPLAGNVSVEPHADDSDDSL</sequence>
<evidence type="ECO:0000313" key="7">
    <source>
        <dbReference type="Proteomes" id="UP000078542"/>
    </source>
</evidence>
<keyword evidence="7" id="KW-1185">Reference proteome</keyword>
<dbReference type="PANTHER" id="PTHR12558">
    <property type="entry name" value="CELL DIVISION CYCLE 16,23,27"/>
    <property type="match status" value="1"/>
</dbReference>
<proteinExistence type="inferred from homology"/>
<name>A0A151IA51_9HYME</name>
<dbReference type="PANTHER" id="PTHR12558:SF13">
    <property type="entry name" value="CELL DIVISION CYCLE PROTEIN 27 HOMOLOG"/>
    <property type="match status" value="1"/>
</dbReference>
<dbReference type="AlphaFoldDB" id="A0A151IA51"/>
<evidence type="ECO:0000256" key="5">
    <source>
        <dbReference type="SAM" id="MobiDB-lite"/>
    </source>
</evidence>
<dbReference type="SUPFAM" id="SSF48452">
    <property type="entry name" value="TPR-like"/>
    <property type="match status" value="1"/>
</dbReference>
<keyword evidence="6" id="KW-0131">Cell cycle</keyword>
<dbReference type="GO" id="GO:0007091">
    <property type="term" value="P:metaphase/anaphase transition of mitotic cell cycle"/>
    <property type="evidence" value="ECO:0007669"/>
    <property type="project" value="TreeGrafter"/>
</dbReference>
<evidence type="ECO:0000313" key="6">
    <source>
        <dbReference type="EMBL" id="KYM96024.1"/>
    </source>
</evidence>
<dbReference type="GO" id="GO:0031145">
    <property type="term" value="P:anaphase-promoting complex-dependent catabolic process"/>
    <property type="evidence" value="ECO:0007669"/>
    <property type="project" value="TreeGrafter"/>
</dbReference>
<dbReference type="EMBL" id="KQ978247">
    <property type="protein sequence ID" value="KYM96024.1"/>
    <property type="molecule type" value="Genomic_DNA"/>
</dbReference>
<evidence type="ECO:0000256" key="3">
    <source>
        <dbReference type="ARBA" id="ARBA00039307"/>
    </source>
</evidence>
<dbReference type="OrthoDB" id="329563at2759"/>
<dbReference type="KEGG" id="ccoa:108779813"/>
<dbReference type="GO" id="GO:0051301">
    <property type="term" value="P:cell division"/>
    <property type="evidence" value="ECO:0007669"/>
    <property type="project" value="UniProtKB-KW"/>
</dbReference>
<feature type="compositionally biased region" description="Polar residues" evidence="5">
    <location>
        <begin position="120"/>
        <end position="134"/>
    </location>
</feature>
<dbReference type="Gene3D" id="1.25.40.10">
    <property type="entry name" value="Tetratricopeptide repeat domain"/>
    <property type="match status" value="1"/>
</dbReference>
<dbReference type="SMART" id="SM00028">
    <property type="entry name" value="TPR"/>
    <property type="match status" value="2"/>
</dbReference>
<evidence type="ECO:0000256" key="2">
    <source>
        <dbReference type="ARBA" id="ARBA00038210"/>
    </source>
</evidence>
<dbReference type="GO" id="GO:0016567">
    <property type="term" value="P:protein ubiquitination"/>
    <property type="evidence" value="ECO:0007669"/>
    <property type="project" value="TreeGrafter"/>
</dbReference>